<dbReference type="RefSeq" id="WP_086090393.1">
    <property type="nucleotide sequence ID" value="NZ_CP021112.1"/>
</dbReference>
<gene>
    <name evidence="1" type="ORF">CAK95_25040</name>
</gene>
<dbReference type="Proteomes" id="UP000194137">
    <property type="component" value="Chromosome"/>
</dbReference>
<protein>
    <submittedName>
        <fullName evidence="1">Uncharacterized protein</fullName>
    </submittedName>
</protein>
<evidence type="ECO:0000313" key="1">
    <source>
        <dbReference type="EMBL" id="ARQ02000.1"/>
    </source>
</evidence>
<name>A0A1W6ZXE8_9HYPH</name>
<dbReference type="KEGG" id="psin:CAK95_25040"/>
<sequence>MAEFRLDDEDPISPVRITHNCEQLWDGNSLEQDYNYLVYEFETEQHQYSARAYLHEIHTVAVYRPFERNSASPAPLEDVEIDQRVLAYLRRRYAEITRLSPTGYVPIE</sequence>
<proteinExistence type="predicted"/>
<dbReference type="EMBL" id="CP021112">
    <property type="protein sequence ID" value="ARQ02000.1"/>
    <property type="molecule type" value="Genomic_DNA"/>
</dbReference>
<dbReference type="STRING" id="1235591.CAK95_25040"/>
<evidence type="ECO:0000313" key="2">
    <source>
        <dbReference type="Proteomes" id="UP000194137"/>
    </source>
</evidence>
<dbReference type="OrthoDB" id="7568154at2"/>
<keyword evidence="2" id="KW-1185">Reference proteome</keyword>
<accession>A0A1W6ZXE8</accession>
<reference evidence="1 2" key="1">
    <citation type="submission" date="2017-05" db="EMBL/GenBank/DDBJ databases">
        <title>Full genome sequence of Pseudorhodoplanes sinuspersici.</title>
        <authorList>
            <person name="Dastgheib S.M.M."/>
            <person name="Shavandi M."/>
            <person name="Tirandaz H."/>
        </authorList>
    </citation>
    <scope>NUCLEOTIDE SEQUENCE [LARGE SCALE GENOMIC DNA]</scope>
    <source>
        <strain evidence="1 2">RIPI110</strain>
    </source>
</reference>
<organism evidence="1 2">
    <name type="scientific">Pseudorhodoplanes sinuspersici</name>
    <dbReference type="NCBI Taxonomy" id="1235591"/>
    <lineage>
        <taxon>Bacteria</taxon>
        <taxon>Pseudomonadati</taxon>
        <taxon>Pseudomonadota</taxon>
        <taxon>Alphaproteobacteria</taxon>
        <taxon>Hyphomicrobiales</taxon>
        <taxon>Pseudorhodoplanes</taxon>
    </lineage>
</organism>
<dbReference type="AlphaFoldDB" id="A0A1W6ZXE8"/>